<comment type="caution">
    <text evidence="2">The sequence shown here is derived from an EMBL/GenBank/DDBJ whole genome shotgun (WGS) entry which is preliminary data.</text>
</comment>
<proteinExistence type="predicted"/>
<dbReference type="Proteomes" id="UP000247150">
    <property type="component" value="Unassembled WGS sequence"/>
</dbReference>
<organism evidence="2 3">
    <name type="scientific">Cytobacillus oceanisediminis</name>
    <dbReference type="NCBI Taxonomy" id="665099"/>
    <lineage>
        <taxon>Bacteria</taxon>
        <taxon>Bacillati</taxon>
        <taxon>Bacillota</taxon>
        <taxon>Bacilli</taxon>
        <taxon>Bacillales</taxon>
        <taxon>Bacillaceae</taxon>
        <taxon>Cytobacillus</taxon>
    </lineage>
</organism>
<name>A0A2V2ZVX0_9BACI</name>
<dbReference type="InterPro" id="IPR009492">
    <property type="entry name" value="TniQ"/>
</dbReference>
<sequence>MLFLLHKIRGGVKTLKRLLNNVKPKKGESLYSILYRSAKANYFEHLGSMLKEIGHFIYSNNCNYIKKGQAATPVLEELAEVLGLDIYEHTLNQFDYALVDCMDYSSKKAKEFQSHRVYEKYGTKYCSACVQEDFYHKLEWDISLLTTCQKHNTVLIDACPKCKGNILLGRFMANRCRCGFQFNQAHSVVESDKLVTAAQKAIYKILFNKEEGVKESIKDYFYIFFHMCFLLDKVNVEELSSFKNIDSVSKTNFLRLNTDTRDVMMMRYITAAANAFTSQPDIYLKELLMAIDNVKISSIDSYKNMFGYLRKILKYEDSTLYQKVYDKYILERKDIYANEQELFKGKLEDKKFITRIEAFKMIKSEWTTLQNLCDYGLLKLHKTTNGDRDIYLIEKESVQNYLKMKKESMTLNQLTTYLGVNFRIATKLAERGFINALHGPKKDGYQIWYFNRNEVESFLISFTARAKKKITKPNSKWTPFETANCSLRSVGLDTIDLIELLQKGMLSYSILKDQQNIKGICINAFELDKFINLKQKELIKQFGFRMKQLQKVFRVGEPRIRKWIEEGKISMPCEKTNWCGTKSKVFSIDETRKALMVIKGWELSVADEYLNSMLESDKFL</sequence>
<dbReference type="EMBL" id="QGTW01000010">
    <property type="protein sequence ID" value="PWW26623.1"/>
    <property type="molecule type" value="Genomic_DNA"/>
</dbReference>
<dbReference type="OrthoDB" id="7029747at2"/>
<dbReference type="Pfam" id="PF06527">
    <property type="entry name" value="TniQ"/>
    <property type="match status" value="1"/>
</dbReference>
<evidence type="ECO:0000259" key="1">
    <source>
        <dbReference type="Pfam" id="PF06527"/>
    </source>
</evidence>
<protein>
    <submittedName>
        <fullName evidence="2">TniQ protein</fullName>
    </submittedName>
</protein>
<dbReference type="AlphaFoldDB" id="A0A2V2ZVX0"/>
<evidence type="ECO:0000313" key="3">
    <source>
        <dbReference type="Proteomes" id="UP000247150"/>
    </source>
</evidence>
<evidence type="ECO:0000313" key="2">
    <source>
        <dbReference type="EMBL" id="PWW26623.1"/>
    </source>
</evidence>
<feature type="domain" description="TniQ" evidence="1">
    <location>
        <begin position="22"/>
        <end position="155"/>
    </location>
</feature>
<reference evidence="2 3" key="1">
    <citation type="submission" date="2018-05" db="EMBL/GenBank/DDBJ databases">
        <title>Freshwater and sediment microbial communities from various areas in North America, analyzing microbe dynamics in response to fracking.</title>
        <authorList>
            <person name="Lamendella R."/>
        </authorList>
    </citation>
    <scope>NUCLEOTIDE SEQUENCE [LARGE SCALE GENOMIC DNA]</scope>
    <source>
        <strain evidence="2 3">15_TX</strain>
    </source>
</reference>
<accession>A0A2V2ZVX0</accession>
<gene>
    <name evidence="2" type="ORF">DFO73_110197</name>
</gene>